<proteinExistence type="inferred from homology"/>
<dbReference type="Pfam" id="PF00205">
    <property type="entry name" value="TPP_enzyme_M"/>
    <property type="match status" value="1"/>
</dbReference>
<evidence type="ECO:0000259" key="6">
    <source>
        <dbReference type="Pfam" id="PF02775"/>
    </source>
</evidence>
<dbReference type="CDD" id="cd07035">
    <property type="entry name" value="TPP_PYR_POX_like"/>
    <property type="match status" value="1"/>
</dbReference>
<dbReference type="InterPro" id="IPR011766">
    <property type="entry name" value="TPP_enzyme_TPP-bd"/>
</dbReference>
<dbReference type="PANTHER" id="PTHR18968">
    <property type="entry name" value="THIAMINE PYROPHOSPHATE ENZYMES"/>
    <property type="match status" value="1"/>
</dbReference>
<evidence type="ECO:0000256" key="1">
    <source>
        <dbReference type="ARBA" id="ARBA00007812"/>
    </source>
</evidence>
<feature type="domain" description="Thiamine pyrophosphate enzyme TPP-binding" evidence="6">
    <location>
        <begin position="424"/>
        <end position="572"/>
    </location>
</feature>
<evidence type="ECO:0000256" key="3">
    <source>
        <dbReference type="RuleBase" id="RU362132"/>
    </source>
</evidence>
<protein>
    <submittedName>
        <fullName evidence="8">Thiamine pyrophosphate-requiring protein</fullName>
    </submittedName>
</protein>
<evidence type="ECO:0000256" key="4">
    <source>
        <dbReference type="SAM" id="MobiDB-lite"/>
    </source>
</evidence>
<evidence type="ECO:0000313" key="8">
    <source>
        <dbReference type="EMBL" id="NYT49726.1"/>
    </source>
</evidence>
<evidence type="ECO:0000313" key="9">
    <source>
        <dbReference type="Proteomes" id="UP000559809"/>
    </source>
</evidence>
<dbReference type="Gene3D" id="3.40.50.1220">
    <property type="entry name" value="TPP-binding domain"/>
    <property type="match status" value="1"/>
</dbReference>
<gene>
    <name evidence="8" type="ORF">H0A72_10455</name>
</gene>
<dbReference type="GO" id="GO:0000287">
    <property type="term" value="F:magnesium ion binding"/>
    <property type="evidence" value="ECO:0007669"/>
    <property type="project" value="InterPro"/>
</dbReference>
<dbReference type="EMBL" id="JACCEM010000005">
    <property type="protein sequence ID" value="NYT49726.1"/>
    <property type="molecule type" value="Genomic_DNA"/>
</dbReference>
<reference evidence="8 9" key="1">
    <citation type="submission" date="2020-07" db="EMBL/GenBank/DDBJ databases">
        <title>Taxonomic revisions and descriptions of new bacterial species based on genomic comparisons in the high-G+C-content subgroup of the family Alcaligenaceae.</title>
        <authorList>
            <person name="Szabo A."/>
            <person name="Felfoldi T."/>
        </authorList>
    </citation>
    <scope>NUCLEOTIDE SEQUENCE [LARGE SCALE GENOMIC DNA]</scope>
    <source>
        <strain evidence="8 9">LMG 24012</strain>
    </source>
</reference>
<dbReference type="SUPFAM" id="SSF52518">
    <property type="entry name" value="Thiamin diphosphate-binding fold (THDP-binding)"/>
    <property type="match status" value="2"/>
</dbReference>
<dbReference type="Proteomes" id="UP000559809">
    <property type="component" value="Unassembled WGS sequence"/>
</dbReference>
<dbReference type="Pfam" id="PF02775">
    <property type="entry name" value="TPP_enzyme_C"/>
    <property type="match status" value="1"/>
</dbReference>
<dbReference type="InterPro" id="IPR012001">
    <property type="entry name" value="Thiamin_PyroP_enz_TPP-bd_dom"/>
</dbReference>
<feature type="domain" description="Thiamine pyrophosphate enzyme central" evidence="5">
    <location>
        <begin position="232"/>
        <end position="360"/>
    </location>
</feature>
<evidence type="ECO:0000259" key="5">
    <source>
        <dbReference type="Pfam" id="PF00205"/>
    </source>
</evidence>
<dbReference type="InterPro" id="IPR029035">
    <property type="entry name" value="DHS-like_NAD/FAD-binding_dom"/>
</dbReference>
<dbReference type="GO" id="GO:0030976">
    <property type="term" value="F:thiamine pyrophosphate binding"/>
    <property type="evidence" value="ECO:0007669"/>
    <property type="project" value="InterPro"/>
</dbReference>
<dbReference type="GO" id="GO:0009099">
    <property type="term" value="P:L-valine biosynthetic process"/>
    <property type="evidence" value="ECO:0007669"/>
    <property type="project" value="TreeGrafter"/>
</dbReference>
<dbReference type="Pfam" id="PF02776">
    <property type="entry name" value="TPP_enzyme_N"/>
    <property type="match status" value="1"/>
</dbReference>
<dbReference type="PANTHER" id="PTHR18968:SF13">
    <property type="entry name" value="ACETOLACTATE SYNTHASE CATALYTIC SUBUNIT, MITOCHONDRIAL"/>
    <property type="match status" value="1"/>
</dbReference>
<dbReference type="GO" id="GO:0009097">
    <property type="term" value="P:isoleucine biosynthetic process"/>
    <property type="evidence" value="ECO:0007669"/>
    <property type="project" value="TreeGrafter"/>
</dbReference>
<dbReference type="GO" id="GO:0005948">
    <property type="term" value="C:acetolactate synthase complex"/>
    <property type="evidence" value="ECO:0007669"/>
    <property type="project" value="TreeGrafter"/>
</dbReference>
<evidence type="ECO:0000256" key="2">
    <source>
        <dbReference type="ARBA" id="ARBA00023052"/>
    </source>
</evidence>
<dbReference type="InterPro" id="IPR029061">
    <property type="entry name" value="THDP-binding"/>
</dbReference>
<dbReference type="InterPro" id="IPR045229">
    <property type="entry name" value="TPP_enz"/>
</dbReference>
<keyword evidence="2 3" id="KW-0786">Thiamine pyrophosphate</keyword>
<accession>A0A853G574</accession>
<dbReference type="AlphaFoldDB" id="A0A853G574"/>
<dbReference type="NCBIfam" id="NF006203">
    <property type="entry name" value="PRK08327.1"/>
    <property type="match status" value="1"/>
</dbReference>
<dbReference type="SUPFAM" id="SSF52467">
    <property type="entry name" value="DHS-like NAD/FAD-binding domain"/>
    <property type="match status" value="1"/>
</dbReference>
<dbReference type="GO" id="GO:0050660">
    <property type="term" value="F:flavin adenine dinucleotide binding"/>
    <property type="evidence" value="ECO:0007669"/>
    <property type="project" value="TreeGrafter"/>
</dbReference>
<sequence>MSSIPNASRNHAGQARSREPQTAVVPDEQELTVAQRYLKRLHAHGVEYIFGNAGTDFPPLIEALAKGGHGVEPVLIPHENVAMSMAYGYAMITGRPQLIMVHVSLGTANALCGLFNAARQHIPLLLTAGRSPVLEYGKLGARNNYINWAQEMFDQSGMVRELVKWEYELRDPAQVEDVVDRAVAVACSAPQGPVYLVLPREVLSAQSGTRDDGGIGMQAPVRAGMPNAADMATAIEWLNDAERPLIITADAGRTSEGFHAMTALAQDRGIPVVQYRPRYLSLPAGSPANAGFDPVRLLPQADLILVADADVPWLPGSGGPAPQAKVIHLGMDPLFLRYPIRGFRSELSLQGDTASILKALWAGTEGRRASAWLAQAHARQRGAADEAAALGDSMSNRYISRCIADAMDDDSVLINEYTFSLEELRIDGPGRYFSHSPAGGLGWALGTALGVRMAKPDSVVFAAVGDGSYMFGNPTPTHFVSAARGLPFITVIYNNRRWGAVHRATLSMYPDGAAARMPEPIFATLEPAPDYERIVEASGGLGLRVEDPAELPAALARAVHAVREEKRQVVLNVITEINYARTS</sequence>
<name>A0A853G574_9BURK</name>
<feature type="compositionally biased region" description="Polar residues" evidence="4">
    <location>
        <begin position="1"/>
        <end position="11"/>
    </location>
</feature>
<dbReference type="CDD" id="cd02002">
    <property type="entry name" value="TPP_BFDC"/>
    <property type="match status" value="1"/>
</dbReference>
<evidence type="ECO:0000259" key="7">
    <source>
        <dbReference type="Pfam" id="PF02776"/>
    </source>
</evidence>
<dbReference type="GO" id="GO:0003984">
    <property type="term" value="F:acetolactate synthase activity"/>
    <property type="evidence" value="ECO:0007669"/>
    <property type="project" value="TreeGrafter"/>
</dbReference>
<feature type="domain" description="Thiamine pyrophosphate enzyme N-terminal TPP-binding" evidence="7">
    <location>
        <begin position="32"/>
        <end position="157"/>
    </location>
</feature>
<comment type="similarity">
    <text evidence="1 3">Belongs to the TPP enzyme family.</text>
</comment>
<organism evidence="8 9">
    <name type="scientific">Parapusillimonas granuli</name>
    <dbReference type="NCBI Taxonomy" id="380911"/>
    <lineage>
        <taxon>Bacteria</taxon>
        <taxon>Pseudomonadati</taxon>
        <taxon>Pseudomonadota</taxon>
        <taxon>Betaproteobacteria</taxon>
        <taxon>Burkholderiales</taxon>
        <taxon>Alcaligenaceae</taxon>
        <taxon>Parapusillimonas</taxon>
    </lineage>
</organism>
<feature type="region of interest" description="Disordered" evidence="4">
    <location>
        <begin position="1"/>
        <end position="26"/>
    </location>
</feature>
<dbReference type="InterPro" id="IPR012000">
    <property type="entry name" value="Thiamin_PyroP_enz_cen_dom"/>
</dbReference>
<keyword evidence="9" id="KW-1185">Reference proteome</keyword>
<comment type="caution">
    <text evidence="8">The sequence shown here is derived from an EMBL/GenBank/DDBJ whole genome shotgun (WGS) entry which is preliminary data.</text>
</comment>
<dbReference type="Gene3D" id="3.40.50.970">
    <property type="match status" value="2"/>
</dbReference>
<dbReference type="RefSeq" id="WP_180155037.1">
    <property type="nucleotide sequence ID" value="NZ_JACCEM010000005.1"/>
</dbReference>